<organism evidence="2 3">
    <name type="scientific">Glossina fuscipes</name>
    <dbReference type="NCBI Taxonomy" id="7396"/>
    <lineage>
        <taxon>Eukaryota</taxon>
        <taxon>Metazoa</taxon>
        <taxon>Ecdysozoa</taxon>
        <taxon>Arthropoda</taxon>
        <taxon>Hexapoda</taxon>
        <taxon>Insecta</taxon>
        <taxon>Pterygota</taxon>
        <taxon>Neoptera</taxon>
        <taxon>Endopterygota</taxon>
        <taxon>Diptera</taxon>
        <taxon>Brachycera</taxon>
        <taxon>Muscomorpha</taxon>
        <taxon>Hippoboscoidea</taxon>
        <taxon>Glossinidae</taxon>
        <taxon>Glossina</taxon>
    </lineage>
</organism>
<protein>
    <submittedName>
        <fullName evidence="3">Uncharacterized protein LOC119640447</fullName>
    </submittedName>
</protein>
<dbReference type="RefSeq" id="XP_037894434.1">
    <property type="nucleotide sequence ID" value="XM_038038506.1"/>
</dbReference>
<dbReference type="KEGG" id="gfs:119640447"/>
<accession>A0A9C5ZE33</accession>
<name>A0A9C5ZE33_9MUSC</name>
<feature type="chain" id="PRO_5039533069" evidence="1">
    <location>
        <begin position="23"/>
        <end position="308"/>
    </location>
</feature>
<gene>
    <name evidence="3" type="primary">LOC119640447</name>
</gene>
<keyword evidence="2" id="KW-1185">Reference proteome</keyword>
<dbReference type="Proteomes" id="UP000092443">
    <property type="component" value="Unplaced"/>
</dbReference>
<evidence type="ECO:0000313" key="3">
    <source>
        <dbReference type="RefSeq" id="XP_037894434.1"/>
    </source>
</evidence>
<evidence type="ECO:0000313" key="2">
    <source>
        <dbReference type="Proteomes" id="UP000092443"/>
    </source>
</evidence>
<proteinExistence type="predicted"/>
<feature type="signal peptide" evidence="1">
    <location>
        <begin position="1"/>
        <end position="22"/>
    </location>
</feature>
<sequence>MFLKNLLLESLWCFVLVQACQGELMCYVCDNCPVITADIPLLNCNEQYFNSDTTTRTTTIRTTSTETESTLLGNSDTSAGISESMTTKLTTTTTLKPTEAMNSSFTTIVMETTTISATGKTTKTYPKTITPQADNSNSTEDINFNTVTTTPVTDIEEKSTENNLSESKTTKVYSRLSAPKFKSDFMSSQINETLIKHGEDETEDEITRSKIFKPSEQSRSRNARHTTDQIYNCFKVEAKVNGSTNIARGCSRRTPPKTACAQWHEMHNNMKIDECYSCTSSECNGSSMVSVSVATLLIVLVAGCFHYH</sequence>
<dbReference type="PROSITE" id="PS51257">
    <property type="entry name" value="PROKAR_LIPOPROTEIN"/>
    <property type="match status" value="1"/>
</dbReference>
<keyword evidence="1" id="KW-0732">Signal</keyword>
<evidence type="ECO:0000256" key="1">
    <source>
        <dbReference type="SAM" id="SignalP"/>
    </source>
</evidence>
<dbReference type="GeneID" id="119640447"/>
<reference evidence="3" key="1">
    <citation type="submission" date="2025-08" db="UniProtKB">
        <authorList>
            <consortium name="RefSeq"/>
        </authorList>
    </citation>
    <scope>IDENTIFICATION</scope>
    <source>
        <tissue evidence="3">Whole body pupa</tissue>
    </source>
</reference>
<dbReference type="AlphaFoldDB" id="A0A9C5ZE33"/>